<evidence type="ECO:0000256" key="1">
    <source>
        <dbReference type="SAM" id="MobiDB-lite"/>
    </source>
</evidence>
<dbReference type="AlphaFoldDB" id="A0A6P8BKB3"/>
<protein>
    <recommendedName>
        <fullName evidence="5">Apple domain-containing protein</fullName>
    </recommendedName>
</protein>
<feature type="region of interest" description="Disordered" evidence="1">
    <location>
        <begin position="65"/>
        <end position="90"/>
    </location>
</feature>
<keyword evidence="2" id="KW-1133">Transmembrane helix</keyword>
<organism evidence="3 4">
    <name type="scientific">Pyricularia grisea</name>
    <name type="common">Crabgrass-specific blast fungus</name>
    <name type="synonym">Magnaporthe grisea</name>
    <dbReference type="NCBI Taxonomy" id="148305"/>
    <lineage>
        <taxon>Eukaryota</taxon>
        <taxon>Fungi</taxon>
        <taxon>Dikarya</taxon>
        <taxon>Ascomycota</taxon>
        <taxon>Pezizomycotina</taxon>
        <taxon>Sordariomycetes</taxon>
        <taxon>Sordariomycetidae</taxon>
        <taxon>Magnaporthales</taxon>
        <taxon>Pyriculariaceae</taxon>
        <taxon>Pyricularia</taxon>
    </lineage>
</organism>
<proteinExistence type="predicted"/>
<reference evidence="4" key="2">
    <citation type="submission" date="2019-10" db="EMBL/GenBank/DDBJ databases">
        <authorList>
            <consortium name="NCBI Genome Project"/>
        </authorList>
    </citation>
    <scope>NUCLEOTIDE SEQUENCE</scope>
    <source>
        <strain evidence="4">NI907</strain>
    </source>
</reference>
<gene>
    <name evidence="4" type="ORF">PgNI_01639</name>
</gene>
<evidence type="ECO:0000313" key="3">
    <source>
        <dbReference type="Proteomes" id="UP000515153"/>
    </source>
</evidence>
<dbReference type="Proteomes" id="UP000515153">
    <property type="component" value="Unplaced"/>
</dbReference>
<name>A0A6P8BKB3_PYRGI</name>
<reference evidence="4" key="3">
    <citation type="submission" date="2025-08" db="UniProtKB">
        <authorList>
            <consortium name="RefSeq"/>
        </authorList>
    </citation>
    <scope>IDENTIFICATION</scope>
    <source>
        <strain evidence="4">NI907</strain>
    </source>
</reference>
<accession>A0A6P8BKB3</accession>
<keyword evidence="2" id="KW-0812">Transmembrane</keyword>
<keyword evidence="2" id="KW-0472">Membrane</keyword>
<dbReference type="OrthoDB" id="3499003at2759"/>
<sequence length="470" mass="48900">MAAAPGHGPVISSSHEASRSRWPGRFLILVTVLALLTNATAVSINNPAIASDSLSEAAVNIGPSNIKARSNSPRGSEVLGTPRRAPAVRPRGTPVIHKRATASIPSPTAQVTSGPSSSPIHCPADNLTVFTEPSASKRYVVLCGRDYHSSLGAVDLYNVAAKSLNDCIEVCARDNSGCSSVGWGYMDDELGFRCFLKSSIGEPHDSAGWMFAVEDASQPGSPAPTASPGLSADAKAGIGVGVAAAAVLTGVGILAAWYYRQRKSIAEKSLGQAKALSESSSSFSYGSHRTHSPAPPSFQRSMHQLPAGECLELPGSSVNVGPAPVSSTREENAPSRGVATYILRQQQKILDSCRPERPGADSKTGLTCIDTNNSQWGATYARSPDGTLAPMSAMTGLGSYAASPWSATQSSPASELPVVRGGPNGYGPEYEMASDVTAGTGRPERATDKFLLSDMILFKKQLISEKAADG</sequence>
<reference evidence="4" key="1">
    <citation type="journal article" date="2019" name="Mol. Biol. Evol.">
        <title>Blast fungal genomes show frequent chromosomal changes, gene gains and losses, and effector gene turnover.</title>
        <authorList>
            <person name="Gomez Luciano L.B."/>
            <person name="Jason Tsai I."/>
            <person name="Chuma I."/>
            <person name="Tosa Y."/>
            <person name="Chen Y.H."/>
            <person name="Li J.Y."/>
            <person name="Li M.Y."/>
            <person name="Jade Lu M.Y."/>
            <person name="Nakayashiki H."/>
            <person name="Li W.H."/>
        </authorList>
    </citation>
    <scope>NUCLEOTIDE SEQUENCE</scope>
    <source>
        <strain evidence="4">NI907</strain>
    </source>
</reference>
<keyword evidence="3" id="KW-1185">Reference proteome</keyword>
<feature type="region of interest" description="Disordered" evidence="1">
    <location>
        <begin position="281"/>
        <end position="301"/>
    </location>
</feature>
<feature type="transmembrane region" description="Helical" evidence="2">
    <location>
        <begin position="236"/>
        <end position="259"/>
    </location>
</feature>
<dbReference type="KEGG" id="pgri:PgNI_01639"/>
<evidence type="ECO:0000313" key="4">
    <source>
        <dbReference type="RefSeq" id="XP_030987758.1"/>
    </source>
</evidence>
<dbReference type="RefSeq" id="XP_030987758.1">
    <property type="nucleotide sequence ID" value="XM_031121711.1"/>
</dbReference>
<evidence type="ECO:0000256" key="2">
    <source>
        <dbReference type="SAM" id="Phobius"/>
    </source>
</evidence>
<evidence type="ECO:0008006" key="5">
    <source>
        <dbReference type="Google" id="ProtNLM"/>
    </source>
</evidence>
<dbReference type="GeneID" id="41956624"/>